<sequence>AVFSIEHGGRSDIKQHMEKKKHTSALSSASKSDKLTSYFIKQGPAGLTSEGLKIAAEEGMFAFHTIVHNHSFRSMDCTTALIKKLHEKKFSCARTKCESIILNVLAPFAMDQIIDELKAVNFATVMIDTSNHKNLKIVPILIRYFDPKTGVQIKVLEFTNLKGETSDILSSYIIEILTKHKLSHKIIAFTSDNCNTNFGGAARRGTKNVLTILNNNLKTNISGIGCAAHILHNAMQTSTDILPIDVKYIVHKIFQYFYIYTVRVEVLK</sequence>
<gene>
    <name evidence="2" type="ORF">CINCED_3A012829</name>
</gene>
<dbReference type="AlphaFoldDB" id="A0A5E4N5P7"/>
<dbReference type="InterPro" id="IPR012337">
    <property type="entry name" value="RNaseH-like_sf"/>
</dbReference>
<dbReference type="PANTHER" id="PTHR37162">
    <property type="entry name" value="HAT FAMILY DIMERISATION DOMAINCONTAINING PROTEIN-RELATED"/>
    <property type="match status" value="1"/>
</dbReference>
<evidence type="ECO:0000313" key="3">
    <source>
        <dbReference type="Proteomes" id="UP000325440"/>
    </source>
</evidence>
<protein>
    <submittedName>
        <fullName evidence="2">Ribonuclease H-like domain</fullName>
    </submittedName>
</protein>
<evidence type="ECO:0000313" key="2">
    <source>
        <dbReference type="EMBL" id="VVC39069.1"/>
    </source>
</evidence>
<proteinExistence type="predicted"/>
<feature type="compositionally biased region" description="Basic and acidic residues" evidence="1">
    <location>
        <begin position="7"/>
        <end position="16"/>
    </location>
</feature>
<dbReference type="SUPFAM" id="SSF53098">
    <property type="entry name" value="Ribonuclease H-like"/>
    <property type="match status" value="1"/>
</dbReference>
<name>A0A5E4N5P7_9HEMI</name>
<dbReference type="EMBL" id="CABPRJ010001597">
    <property type="protein sequence ID" value="VVC39069.1"/>
    <property type="molecule type" value="Genomic_DNA"/>
</dbReference>
<dbReference type="Proteomes" id="UP000325440">
    <property type="component" value="Unassembled WGS sequence"/>
</dbReference>
<accession>A0A5E4N5P7</accession>
<keyword evidence="3" id="KW-1185">Reference proteome</keyword>
<evidence type="ECO:0000256" key="1">
    <source>
        <dbReference type="SAM" id="MobiDB-lite"/>
    </source>
</evidence>
<organism evidence="2 3">
    <name type="scientific">Cinara cedri</name>
    <dbReference type="NCBI Taxonomy" id="506608"/>
    <lineage>
        <taxon>Eukaryota</taxon>
        <taxon>Metazoa</taxon>
        <taxon>Ecdysozoa</taxon>
        <taxon>Arthropoda</taxon>
        <taxon>Hexapoda</taxon>
        <taxon>Insecta</taxon>
        <taxon>Pterygota</taxon>
        <taxon>Neoptera</taxon>
        <taxon>Paraneoptera</taxon>
        <taxon>Hemiptera</taxon>
        <taxon>Sternorrhyncha</taxon>
        <taxon>Aphidomorpha</taxon>
        <taxon>Aphidoidea</taxon>
        <taxon>Aphididae</taxon>
        <taxon>Lachninae</taxon>
        <taxon>Cinara</taxon>
    </lineage>
</organism>
<reference evidence="2 3" key="1">
    <citation type="submission" date="2019-08" db="EMBL/GenBank/DDBJ databases">
        <authorList>
            <person name="Alioto T."/>
            <person name="Alioto T."/>
            <person name="Gomez Garrido J."/>
        </authorList>
    </citation>
    <scope>NUCLEOTIDE SEQUENCE [LARGE SCALE GENOMIC DNA]</scope>
</reference>
<feature type="non-terminal residue" evidence="2">
    <location>
        <position position="1"/>
    </location>
</feature>
<dbReference type="PANTHER" id="PTHR37162:SF10">
    <property type="entry name" value="DUF4371 DOMAIN-CONTAINING PROTEIN"/>
    <property type="match status" value="1"/>
</dbReference>
<feature type="region of interest" description="Disordered" evidence="1">
    <location>
        <begin position="1"/>
        <end position="28"/>
    </location>
</feature>
<dbReference type="OrthoDB" id="7971529at2759"/>